<evidence type="ECO:0000256" key="1">
    <source>
        <dbReference type="SAM" id="Phobius"/>
    </source>
</evidence>
<reference evidence="2 3" key="1">
    <citation type="submission" date="2018-02" db="EMBL/GenBank/DDBJ databases">
        <title>The genomes of Aspergillus section Nigri reveals drivers in fungal speciation.</title>
        <authorList>
            <consortium name="DOE Joint Genome Institute"/>
            <person name="Vesth T.C."/>
            <person name="Nybo J."/>
            <person name="Theobald S."/>
            <person name="Brandl J."/>
            <person name="Frisvad J.C."/>
            <person name="Nielsen K.F."/>
            <person name="Lyhne E.K."/>
            <person name="Kogle M.E."/>
            <person name="Kuo A."/>
            <person name="Riley R."/>
            <person name="Clum A."/>
            <person name="Nolan M."/>
            <person name="Lipzen A."/>
            <person name="Salamov A."/>
            <person name="Henrissat B."/>
            <person name="Wiebenga A."/>
            <person name="De vries R.P."/>
            <person name="Grigoriev I.V."/>
            <person name="Mortensen U.H."/>
            <person name="Andersen M.R."/>
            <person name="Baker S.E."/>
        </authorList>
    </citation>
    <scope>NUCLEOTIDE SEQUENCE [LARGE SCALE GENOMIC DNA]</scope>
    <source>
        <strain evidence="2 3">CBS 112811</strain>
    </source>
</reference>
<feature type="transmembrane region" description="Helical" evidence="1">
    <location>
        <begin position="91"/>
        <end position="114"/>
    </location>
</feature>
<sequence length="116" mass="13293">MGLGAIGTQLRIIPVWQQVQSEYCCVYKVWLTLRLEFHDRPFMLFHVIVIKLLVHSCKSLPKVEENNGQWWHGLVCRDRDRMTRGLSHSNPLIGVLAVLITVVVGRSNMCSFSLSD</sequence>
<keyword evidence="1" id="KW-1133">Transmembrane helix</keyword>
<accession>A0A8G1RBJ9</accession>
<evidence type="ECO:0000313" key="2">
    <source>
        <dbReference type="EMBL" id="RAH63656.1"/>
    </source>
</evidence>
<dbReference type="GeneID" id="37158578"/>
<dbReference type="RefSeq" id="XP_025521578.1">
    <property type="nucleotide sequence ID" value="XM_025655176.1"/>
</dbReference>
<evidence type="ECO:0000313" key="3">
    <source>
        <dbReference type="Proteomes" id="UP000249526"/>
    </source>
</evidence>
<proteinExistence type="predicted"/>
<dbReference type="Proteomes" id="UP000249526">
    <property type="component" value="Unassembled WGS sequence"/>
</dbReference>
<keyword evidence="3" id="KW-1185">Reference proteome</keyword>
<name>A0A8G1RBJ9_9EURO</name>
<gene>
    <name evidence="2" type="ORF">BO85DRAFT_27922</name>
</gene>
<organism evidence="2 3">
    <name type="scientific">Aspergillus piperis CBS 112811</name>
    <dbReference type="NCBI Taxonomy" id="1448313"/>
    <lineage>
        <taxon>Eukaryota</taxon>
        <taxon>Fungi</taxon>
        <taxon>Dikarya</taxon>
        <taxon>Ascomycota</taxon>
        <taxon>Pezizomycotina</taxon>
        <taxon>Eurotiomycetes</taxon>
        <taxon>Eurotiomycetidae</taxon>
        <taxon>Eurotiales</taxon>
        <taxon>Aspergillaceae</taxon>
        <taxon>Aspergillus</taxon>
        <taxon>Aspergillus subgen. Circumdati</taxon>
    </lineage>
</organism>
<keyword evidence="1" id="KW-0812">Transmembrane</keyword>
<dbReference type="AlphaFoldDB" id="A0A8G1RBJ9"/>
<keyword evidence="1" id="KW-0472">Membrane</keyword>
<protein>
    <submittedName>
        <fullName evidence="2">Uncharacterized protein</fullName>
    </submittedName>
</protein>
<dbReference type="EMBL" id="KZ825054">
    <property type="protein sequence ID" value="RAH63656.1"/>
    <property type="molecule type" value="Genomic_DNA"/>
</dbReference>